<dbReference type="OrthoDB" id="3890746at2759"/>
<keyword evidence="2" id="KW-0472">Membrane</keyword>
<evidence type="ECO:0000313" key="3">
    <source>
        <dbReference type="EMBL" id="PPJ53109.1"/>
    </source>
</evidence>
<feature type="transmembrane region" description="Helical" evidence="2">
    <location>
        <begin position="148"/>
        <end position="172"/>
    </location>
</feature>
<feature type="compositionally biased region" description="Basic and acidic residues" evidence="1">
    <location>
        <begin position="219"/>
        <end position="230"/>
    </location>
</feature>
<feature type="transmembrane region" description="Helical" evidence="2">
    <location>
        <begin position="54"/>
        <end position="80"/>
    </location>
</feature>
<dbReference type="AlphaFoldDB" id="A0A2S6C069"/>
<evidence type="ECO:0000313" key="4">
    <source>
        <dbReference type="Proteomes" id="UP000237631"/>
    </source>
</evidence>
<feature type="compositionally biased region" description="Basic and acidic residues" evidence="1">
    <location>
        <begin position="186"/>
        <end position="202"/>
    </location>
</feature>
<keyword evidence="4" id="KW-1185">Reference proteome</keyword>
<dbReference type="EMBL" id="PNEN01001601">
    <property type="protein sequence ID" value="PPJ53109.1"/>
    <property type="molecule type" value="Genomic_DNA"/>
</dbReference>
<organism evidence="3 4">
    <name type="scientific">Cercospora berteroae</name>
    <dbReference type="NCBI Taxonomy" id="357750"/>
    <lineage>
        <taxon>Eukaryota</taxon>
        <taxon>Fungi</taxon>
        <taxon>Dikarya</taxon>
        <taxon>Ascomycota</taxon>
        <taxon>Pezizomycotina</taxon>
        <taxon>Dothideomycetes</taxon>
        <taxon>Dothideomycetidae</taxon>
        <taxon>Mycosphaerellales</taxon>
        <taxon>Mycosphaerellaceae</taxon>
        <taxon>Cercospora</taxon>
    </lineage>
</organism>
<sequence>MASNLRLPTLLLVTLSIILNIAIIGTASHTLSVFSSNRSENVYFLPIWSSHFDMRGLGALIGTSVVILPLNVVLAAGLFVAALPANALVLGSSTLSTIISLIGLAFPAALNASSPSRATLQTWTCNWSKIPNQGVPSSFNTLCNETRFAFYTTIPLFMLQLLLLGTAIFALSNRNANSAQKRRSLMRLDEEKDQHGNGDYEMRSQSQKGSFDTKGSSPQKERVRVVEVRK</sequence>
<gene>
    <name evidence="3" type="ORF">CBER1_11627</name>
</gene>
<evidence type="ECO:0000256" key="1">
    <source>
        <dbReference type="SAM" id="MobiDB-lite"/>
    </source>
</evidence>
<dbReference type="Proteomes" id="UP000237631">
    <property type="component" value="Unassembled WGS sequence"/>
</dbReference>
<comment type="caution">
    <text evidence="3">The sequence shown here is derived from an EMBL/GenBank/DDBJ whole genome shotgun (WGS) entry which is preliminary data.</text>
</comment>
<protein>
    <submittedName>
        <fullName evidence="3">Uncharacterized protein</fullName>
    </submittedName>
</protein>
<accession>A0A2S6C069</accession>
<feature type="region of interest" description="Disordered" evidence="1">
    <location>
        <begin position="180"/>
        <end position="230"/>
    </location>
</feature>
<keyword evidence="2" id="KW-1133">Transmembrane helix</keyword>
<feature type="compositionally biased region" description="Polar residues" evidence="1">
    <location>
        <begin position="203"/>
        <end position="218"/>
    </location>
</feature>
<proteinExistence type="predicted"/>
<feature type="transmembrane region" description="Helical" evidence="2">
    <location>
        <begin position="87"/>
        <end position="110"/>
    </location>
</feature>
<keyword evidence="2" id="KW-0812">Transmembrane</keyword>
<feature type="transmembrane region" description="Helical" evidence="2">
    <location>
        <begin position="12"/>
        <end position="34"/>
    </location>
</feature>
<reference evidence="4" key="1">
    <citation type="journal article" date="2017" name="bioRxiv">
        <title>Conservation of a gene cluster reveals novel cercosporin biosynthetic mechanisms and extends production to the genus Colletotrichum.</title>
        <authorList>
            <person name="de Jonge R."/>
            <person name="Ebert M.K."/>
            <person name="Huitt-Roehl C.R."/>
            <person name="Pal P."/>
            <person name="Suttle J.C."/>
            <person name="Spanner R.E."/>
            <person name="Neubauer J.D."/>
            <person name="Jurick W.M.II."/>
            <person name="Stott K.A."/>
            <person name="Secor G.A."/>
            <person name="Thomma B.P.H.J."/>
            <person name="Van de Peer Y."/>
            <person name="Townsend C.A."/>
            <person name="Bolton M.D."/>
        </authorList>
    </citation>
    <scope>NUCLEOTIDE SEQUENCE [LARGE SCALE GENOMIC DNA]</scope>
    <source>
        <strain evidence="4">CBS538.71</strain>
    </source>
</reference>
<name>A0A2S6C069_9PEZI</name>
<evidence type="ECO:0000256" key="2">
    <source>
        <dbReference type="SAM" id="Phobius"/>
    </source>
</evidence>